<keyword evidence="1" id="KW-0812">Transmembrane</keyword>
<protein>
    <submittedName>
        <fullName evidence="2">Uncharacterized protein</fullName>
    </submittedName>
</protein>
<feature type="transmembrane region" description="Helical" evidence="1">
    <location>
        <begin position="36"/>
        <end position="53"/>
    </location>
</feature>
<name>A0A6J7WT94_9CAUD</name>
<proteinExistence type="predicted"/>
<feature type="transmembrane region" description="Helical" evidence="1">
    <location>
        <begin position="6"/>
        <end position="29"/>
    </location>
</feature>
<feature type="transmembrane region" description="Helical" evidence="1">
    <location>
        <begin position="65"/>
        <end position="83"/>
    </location>
</feature>
<gene>
    <name evidence="2" type="ORF">UFOVP244_99</name>
</gene>
<accession>A0A6J7WT94</accession>
<keyword evidence="1" id="KW-0472">Membrane</keyword>
<dbReference type="EMBL" id="LR798292">
    <property type="protein sequence ID" value="CAB5221176.1"/>
    <property type="molecule type" value="Genomic_DNA"/>
</dbReference>
<evidence type="ECO:0000256" key="1">
    <source>
        <dbReference type="SAM" id="Phobius"/>
    </source>
</evidence>
<keyword evidence="1" id="KW-1133">Transmembrane helix</keyword>
<sequence>MSVESIISIINATGDTVSHIIFQVAMFFAIQQASTWLSITFPCLLLYGLFLRIANGAATPESPLVGLKVAAYMLLAVTLFTGVRGASHILQAAVSPSVYVANEIGAIDKIIQGTKK</sequence>
<reference evidence="2" key="1">
    <citation type="submission" date="2020-05" db="EMBL/GenBank/DDBJ databases">
        <authorList>
            <person name="Chiriac C."/>
            <person name="Salcher M."/>
            <person name="Ghai R."/>
            <person name="Kavagutti S V."/>
        </authorList>
    </citation>
    <scope>NUCLEOTIDE SEQUENCE</scope>
</reference>
<evidence type="ECO:0000313" key="2">
    <source>
        <dbReference type="EMBL" id="CAB5221176.1"/>
    </source>
</evidence>
<organism evidence="2">
    <name type="scientific">uncultured Caudovirales phage</name>
    <dbReference type="NCBI Taxonomy" id="2100421"/>
    <lineage>
        <taxon>Viruses</taxon>
        <taxon>Duplodnaviria</taxon>
        <taxon>Heunggongvirae</taxon>
        <taxon>Uroviricota</taxon>
        <taxon>Caudoviricetes</taxon>
        <taxon>Peduoviridae</taxon>
        <taxon>Maltschvirus</taxon>
        <taxon>Maltschvirus maltsch</taxon>
    </lineage>
</organism>